<evidence type="ECO:0000313" key="1">
    <source>
        <dbReference type="EMBL" id="MBX57461.1"/>
    </source>
</evidence>
<sequence>MKEARNAMRAAISDRDRMWREVEVRIFSRQRPSRK</sequence>
<reference evidence="1" key="1">
    <citation type="submission" date="2018-02" db="EMBL/GenBank/DDBJ databases">
        <title>Rhizophora mucronata_Transcriptome.</title>
        <authorList>
            <person name="Meera S.P."/>
            <person name="Sreeshan A."/>
            <person name="Augustine A."/>
        </authorList>
    </citation>
    <scope>NUCLEOTIDE SEQUENCE</scope>
    <source>
        <tissue evidence="1">Leaf</tissue>
    </source>
</reference>
<proteinExistence type="predicted"/>
<name>A0A2P2PRX9_RHIMU</name>
<protein>
    <submittedName>
        <fullName evidence="1">3-hydroxy-3-methylglutaryl coenzyme A</fullName>
    </submittedName>
</protein>
<dbReference type="EMBL" id="GGEC01076977">
    <property type="protein sequence ID" value="MBX57461.1"/>
    <property type="molecule type" value="Transcribed_RNA"/>
</dbReference>
<dbReference type="AlphaFoldDB" id="A0A2P2PRX9"/>
<accession>A0A2P2PRX9</accession>
<organism evidence="1">
    <name type="scientific">Rhizophora mucronata</name>
    <name type="common">Asiatic mangrove</name>
    <dbReference type="NCBI Taxonomy" id="61149"/>
    <lineage>
        <taxon>Eukaryota</taxon>
        <taxon>Viridiplantae</taxon>
        <taxon>Streptophyta</taxon>
        <taxon>Embryophyta</taxon>
        <taxon>Tracheophyta</taxon>
        <taxon>Spermatophyta</taxon>
        <taxon>Magnoliopsida</taxon>
        <taxon>eudicotyledons</taxon>
        <taxon>Gunneridae</taxon>
        <taxon>Pentapetalae</taxon>
        <taxon>rosids</taxon>
        <taxon>fabids</taxon>
        <taxon>Malpighiales</taxon>
        <taxon>Rhizophoraceae</taxon>
        <taxon>Rhizophora</taxon>
    </lineage>
</organism>